<feature type="region of interest" description="Disordered" evidence="1">
    <location>
        <begin position="740"/>
        <end position="785"/>
    </location>
</feature>
<feature type="region of interest" description="Disordered" evidence="1">
    <location>
        <begin position="1315"/>
        <end position="1363"/>
    </location>
</feature>
<feature type="compositionally biased region" description="Acidic residues" evidence="1">
    <location>
        <begin position="1116"/>
        <end position="1137"/>
    </location>
</feature>
<organism evidence="2 3">
    <name type="scientific">Mytilus coruscus</name>
    <name type="common">Sea mussel</name>
    <dbReference type="NCBI Taxonomy" id="42192"/>
    <lineage>
        <taxon>Eukaryota</taxon>
        <taxon>Metazoa</taxon>
        <taxon>Spiralia</taxon>
        <taxon>Lophotrochozoa</taxon>
        <taxon>Mollusca</taxon>
        <taxon>Bivalvia</taxon>
        <taxon>Autobranchia</taxon>
        <taxon>Pteriomorphia</taxon>
        <taxon>Mytilida</taxon>
        <taxon>Mytiloidea</taxon>
        <taxon>Mytilidae</taxon>
        <taxon>Mytilinae</taxon>
        <taxon>Mytilus</taxon>
    </lineage>
</organism>
<feature type="compositionally biased region" description="Basic and acidic residues" evidence="1">
    <location>
        <begin position="458"/>
        <end position="477"/>
    </location>
</feature>
<feature type="region of interest" description="Disordered" evidence="1">
    <location>
        <begin position="1428"/>
        <end position="1461"/>
    </location>
</feature>
<feature type="region of interest" description="Disordered" evidence="1">
    <location>
        <begin position="1088"/>
        <end position="1137"/>
    </location>
</feature>
<feature type="region of interest" description="Disordered" evidence="1">
    <location>
        <begin position="1026"/>
        <end position="1047"/>
    </location>
</feature>
<gene>
    <name evidence="2" type="ORF">MCOR_54403</name>
</gene>
<feature type="compositionally biased region" description="Acidic residues" evidence="1">
    <location>
        <begin position="1229"/>
        <end position="1250"/>
    </location>
</feature>
<feature type="compositionally biased region" description="Basic and acidic residues" evidence="1">
    <location>
        <begin position="1214"/>
        <end position="1228"/>
    </location>
</feature>
<dbReference type="EMBL" id="CACVKT020009575">
    <property type="protein sequence ID" value="CAC5422349.1"/>
    <property type="molecule type" value="Genomic_DNA"/>
</dbReference>
<feature type="region of interest" description="Disordered" evidence="1">
    <location>
        <begin position="1378"/>
        <end position="1401"/>
    </location>
</feature>
<evidence type="ECO:0000313" key="2">
    <source>
        <dbReference type="EMBL" id="CAC5422349.1"/>
    </source>
</evidence>
<feature type="compositionally biased region" description="Acidic residues" evidence="1">
    <location>
        <begin position="1342"/>
        <end position="1357"/>
    </location>
</feature>
<reference evidence="2 3" key="1">
    <citation type="submission" date="2020-06" db="EMBL/GenBank/DDBJ databases">
        <authorList>
            <person name="Li R."/>
            <person name="Bekaert M."/>
        </authorList>
    </citation>
    <scope>NUCLEOTIDE SEQUENCE [LARGE SCALE GENOMIC DNA]</scope>
    <source>
        <strain evidence="3">wild</strain>
    </source>
</reference>
<feature type="compositionally biased region" description="Acidic residues" evidence="1">
    <location>
        <begin position="1492"/>
        <end position="1507"/>
    </location>
</feature>
<feature type="region of interest" description="Disordered" evidence="1">
    <location>
        <begin position="1490"/>
        <end position="1513"/>
    </location>
</feature>
<keyword evidence="3" id="KW-1185">Reference proteome</keyword>
<feature type="region of interest" description="Disordered" evidence="1">
    <location>
        <begin position="1"/>
        <end position="45"/>
    </location>
</feature>
<sequence length="1532" mass="176227">MNYKTWTKYSKKDQKQNRKRRSDAYSNEEKTNVESFYERHSTPLSQKQTINKNEKQKMILTTTTSKLFKEYSSPNDKMSLSTFRKIRPKNVMTVDKHKFNSCLCDTCLNISNKVHALFVRGKDLNLAKDKYEASSATLCEKQEGKKFHQADCIDRKCVSCGASSLFQMYNSLIEKKGDEVVNWKVWETKKIVSKQSTISKKVLVRKEGTINELVEKLVGDIQKFPKHLLNANYQIQQYHELQSNLPTNWVVSVEDFAENWRSVCQDEIQSAHYTYQQATLLTKVATYKCPTCSDNITESVVFISADLKHDAHFVNKCHVIYGDYLEQIISVQNHVIFSDGCAAQFKSKLPFYFVAKSDSFLCHKEERSYFGSKHGKSPCDPLGGLVKRAATRHVLARSGSLMNASELYNFAKNELTIQSDCKNKKHSSRKFFFVESPKRPNTIVKPVKGTACTPVAEFADRSSSQDESNQKPGKEFEKEEEADQTNAEEKNENVFNGPVPIKSIRKITSELILMSFTDKVEFCRNYVKLDELSVKQDLSLSGCKKLVDKRALTLLNECNDVLGTPKKPVMVKGDGNCLPRCGSFLAYGTEMHHRDIRLRIAIELIEYRHLYLSSEYLARGFPTSLSPKPSPAIYCMFSEHFTNQVLTEQTIEDLYHKEINDILSPNSQSNTESPSFIMWSSCRDDMVNKAHWCPNHFVVCLPVENDSKNQRNFRDMRSTRKTEKEDKTVIDVEKKEFEQLTEESDLRNTLRQKTNEDKGITEQPPKDSDDECTTMTTEDDECTTETREDDVCTTMTTEDYECTTETREDDVCTTMTTEDDECTTKTTEDDECSTLTTEDKTVIDVEKKESFTHFVHSLRILFMYYTQFQPPKDSDDECTTMTTEDDECTTETREDDVCTTMTTEDDECTTKTTEDDECSTLTTEDKTVTDVEKKESFTHFVHSLRILFMYYTQFQPPKDSDDECTTMTREDDECTTETREDDECTTMTTEDDECTTMTTEDKTVIDVEKKEYEQLIKESDLRNTLRQNTDEDKGITEKPPKDSADVCTTMTTEDDECTSMTTEDDECTTMTTEDKTVIDVEKKEFEQLTEESDLRNTLRQKTDEENVITEQPPKDSDDECTTMTTEDDECTSMTTEDDECTTMTTEDYECTTETREDDVCTTMTKEDDECTTKTTEDDECSTLTTEDKTVIDVEKKEYEQLTKESDLGNTLRQKTNEDKGITEQPPKDSDDECTTMTTEDDECTTETTEDDVCTTMTTEDYECTTETTEDDVCTTMTTEDDECTTKTTEDDECSTLTTEDKTVIDVEKKEYEQLTKESDLRNTLRQKTNEDKGITEQPPKDSDDECTTMTTEDDECTTETREDDVCTTMTTEDYECTTETREDDACTTMTSEDDECTTKTTEDDECSTLTTEDKTVIDVEKKEYEQLTKESDLRNTLRQKTNEDKGITEQPPKDSDDECTTMTTEDDEFTHFVHSLRILFMYYTQFQPPKDSDDECTTMTTEDDECTTETREDDVCTTMTTEDYECTTETRG</sequence>
<evidence type="ECO:0000256" key="1">
    <source>
        <dbReference type="SAM" id="MobiDB-lite"/>
    </source>
</evidence>
<dbReference type="PANTHER" id="PTHR46601">
    <property type="entry name" value="ULP_PROTEASE DOMAIN-CONTAINING PROTEIN"/>
    <property type="match status" value="1"/>
</dbReference>
<feature type="region of interest" description="Disordered" evidence="1">
    <location>
        <begin position="1200"/>
        <end position="1250"/>
    </location>
</feature>
<feature type="region of interest" description="Disordered" evidence="1">
    <location>
        <begin position="458"/>
        <end position="495"/>
    </location>
</feature>
<feature type="compositionally biased region" description="Basic and acidic residues" evidence="1">
    <location>
        <begin position="1026"/>
        <end position="1044"/>
    </location>
</feature>
<feature type="compositionally biased region" description="Basic and acidic residues" evidence="1">
    <location>
        <begin position="1315"/>
        <end position="1341"/>
    </location>
</feature>
<evidence type="ECO:0000313" key="3">
    <source>
        <dbReference type="Proteomes" id="UP000507470"/>
    </source>
</evidence>
<proteinExistence type="predicted"/>
<feature type="compositionally biased region" description="Acidic residues" evidence="1">
    <location>
        <begin position="768"/>
        <end position="783"/>
    </location>
</feature>
<feature type="compositionally biased region" description="Basic and acidic residues" evidence="1">
    <location>
        <begin position="27"/>
        <end position="41"/>
    </location>
</feature>
<protein>
    <submittedName>
        <fullName evidence="2">Uncharacterized protein</fullName>
    </submittedName>
</protein>
<feature type="compositionally biased region" description="Basic and acidic residues" evidence="1">
    <location>
        <begin position="1088"/>
        <end position="1104"/>
    </location>
</feature>
<dbReference type="Proteomes" id="UP000507470">
    <property type="component" value="Unassembled WGS sequence"/>
</dbReference>
<feature type="compositionally biased region" description="Basic and acidic residues" evidence="1">
    <location>
        <begin position="1428"/>
        <end position="1454"/>
    </location>
</feature>
<feature type="compositionally biased region" description="Basic and acidic residues" evidence="1">
    <location>
        <begin position="740"/>
        <end position="767"/>
    </location>
</feature>
<dbReference type="PANTHER" id="PTHR46601:SF1">
    <property type="entry name" value="ADF-H DOMAIN-CONTAINING PROTEIN"/>
    <property type="match status" value="1"/>
</dbReference>
<name>A0A6J8ENX8_MYTCO</name>
<dbReference type="OrthoDB" id="6152551at2759"/>
<accession>A0A6J8ENX8</accession>